<protein>
    <submittedName>
        <fullName evidence="2">Uncharacterized protein</fullName>
    </submittedName>
</protein>
<dbReference type="RefSeq" id="WP_133298600.1">
    <property type="nucleotide sequence ID" value="NZ_AP025457.1"/>
</dbReference>
<dbReference type="AlphaFoldDB" id="A0A1H1CC84"/>
<feature type="transmembrane region" description="Helical" evidence="1">
    <location>
        <begin position="89"/>
        <end position="109"/>
    </location>
</feature>
<keyword evidence="1" id="KW-0472">Membrane</keyword>
<feature type="transmembrane region" description="Helical" evidence="1">
    <location>
        <begin position="121"/>
        <end position="140"/>
    </location>
</feature>
<dbReference type="STRING" id="47312.SAMN04489765_1134"/>
<feature type="transmembrane region" description="Helical" evidence="1">
    <location>
        <begin position="6"/>
        <end position="22"/>
    </location>
</feature>
<gene>
    <name evidence="2" type="ORF">SAMN04489765_1134</name>
</gene>
<dbReference type="Proteomes" id="UP000183053">
    <property type="component" value="Unassembled WGS sequence"/>
</dbReference>
<evidence type="ECO:0000256" key="1">
    <source>
        <dbReference type="SAM" id="Phobius"/>
    </source>
</evidence>
<feature type="transmembrane region" description="Helical" evidence="1">
    <location>
        <begin position="59"/>
        <end position="77"/>
    </location>
</feature>
<keyword evidence="1" id="KW-0812">Transmembrane</keyword>
<evidence type="ECO:0000313" key="3">
    <source>
        <dbReference type="Proteomes" id="UP000183053"/>
    </source>
</evidence>
<proteinExistence type="predicted"/>
<name>A0A1H1CC84_9ACTN</name>
<dbReference type="EMBL" id="FNLF01000002">
    <property type="protein sequence ID" value="SDQ61803.1"/>
    <property type="molecule type" value="Genomic_DNA"/>
</dbReference>
<keyword evidence="1" id="KW-1133">Transmembrane helix</keyword>
<feature type="transmembrane region" description="Helical" evidence="1">
    <location>
        <begin position="29"/>
        <end position="47"/>
    </location>
</feature>
<accession>A0A1H1CC84</accession>
<reference evidence="3" key="1">
    <citation type="submission" date="2016-10" db="EMBL/GenBank/DDBJ databases">
        <authorList>
            <person name="Varghese N."/>
            <person name="Submissions S."/>
        </authorList>
    </citation>
    <scope>NUCLEOTIDE SEQUENCE [LARGE SCALE GENOMIC DNA]</scope>
    <source>
        <strain evidence="3">DSM 44142</strain>
    </source>
</reference>
<evidence type="ECO:0000313" key="2">
    <source>
        <dbReference type="EMBL" id="SDQ61803.1"/>
    </source>
</evidence>
<keyword evidence="3" id="KW-1185">Reference proteome</keyword>
<sequence length="178" mass="18708">MLIEGLIAVVVVIAVLALQMRARPVRSSPRAAVVVAVVGAVLAWRFVSSHDVPLGDQAFVIVSLVIGAAIAVARAYTVRLSRVDGALTAQGTVATLALWVVGIAAHLGIELLSGESGLGTASLTLYIGVVAFVQSVVILLRAKSAGLLADDVDLFARRSELRGHLGTERRRGRRRADR</sequence>
<organism evidence="2 3">
    <name type="scientific">Tsukamurella pulmonis</name>
    <dbReference type="NCBI Taxonomy" id="47312"/>
    <lineage>
        <taxon>Bacteria</taxon>
        <taxon>Bacillati</taxon>
        <taxon>Actinomycetota</taxon>
        <taxon>Actinomycetes</taxon>
        <taxon>Mycobacteriales</taxon>
        <taxon>Tsukamurellaceae</taxon>
        <taxon>Tsukamurella</taxon>
    </lineage>
</organism>